<dbReference type="Pfam" id="PF07883">
    <property type="entry name" value="Cupin_2"/>
    <property type="match status" value="1"/>
</dbReference>
<dbReference type="CDD" id="cd06980">
    <property type="entry name" value="cupin_bxe_c0505"/>
    <property type="match status" value="1"/>
</dbReference>
<evidence type="ECO:0000313" key="3">
    <source>
        <dbReference type="EMBL" id="KLT39809.1"/>
    </source>
</evidence>
<feature type="region of interest" description="Disordered" evidence="1">
    <location>
        <begin position="1"/>
        <end position="27"/>
    </location>
</feature>
<evidence type="ECO:0000256" key="1">
    <source>
        <dbReference type="SAM" id="MobiDB-lite"/>
    </source>
</evidence>
<dbReference type="OrthoDB" id="2589563at2759"/>
<accession>A0A0J1AWY0</accession>
<keyword evidence="4" id="KW-1185">Reference proteome</keyword>
<dbReference type="InterPro" id="IPR011051">
    <property type="entry name" value="RmlC_Cupin_sf"/>
</dbReference>
<evidence type="ECO:0000259" key="2">
    <source>
        <dbReference type="Pfam" id="PF07883"/>
    </source>
</evidence>
<feature type="compositionally biased region" description="Low complexity" evidence="1">
    <location>
        <begin position="1"/>
        <end position="17"/>
    </location>
</feature>
<organism evidence="3 4">
    <name type="scientific">Cutaneotrichosporon oleaginosum</name>
    <dbReference type="NCBI Taxonomy" id="879819"/>
    <lineage>
        <taxon>Eukaryota</taxon>
        <taxon>Fungi</taxon>
        <taxon>Dikarya</taxon>
        <taxon>Basidiomycota</taxon>
        <taxon>Agaricomycotina</taxon>
        <taxon>Tremellomycetes</taxon>
        <taxon>Trichosporonales</taxon>
        <taxon>Trichosporonaceae</taxon>
        <taxon>Cutaneotrichosporon</taxon>
    </lineage>
</organism>
<feature type="domain" description="Cupin type-2" evidence="2">
    <location>
        <begin position="72"/>
        <end position="142"/>
    </location>
</feature>
<dbReference type="InterPro" id="IPR013096">
    <property type="entry name" value="Cupin_2"/>
</dbReference>
<dbReference type="AlphaFoldDB" id="A0A0J1AWY0"/>
<protein>
    <submittedName>
        <fullName evidence="3">RmlC-like cupin</fullName>
    </submittedName>
</protein>
<dbReference type="Gene3D" id="2.60.120.10">
    <property type="entry name" value="Jelly Rolls"/>
    <property type="match status" value="1"/>
</dbReference>
<reference evidence="3 4" key="1">
    <citation type="submission" date="2015-03" db="EMBL/GenBank/DDBJ databases">
        <title>Genomics and transcriptomics of the oil-accumulating basidiomycete yeast T. oleaginosus allow insights into substrate utilization and the diverse evolutionary trajectories of mating systems in fungi.</title>
        <authorList>
            <consortium name="DOE Joint Genome Institute"/>
            <person name="Kourist R."/>
            <person name="Kracht O."/>
            <person name="Bracharz F."/>
            <person name="Lipzen A."/>
            <person name="Nolan M."/>
            <person name="Ohm R."/>
            <person name="Grigoriev I."/>
            <person name="Sun S."/>
            <person name="Heitman J."/>
            <person name="Bruck T."/>
            <person name="Nowrousian M."/>
        </authorList>
    </citation>
    <scope>NUCLEOTIDE SEQUENCE [LARGE SCALE GENOMIC DNA]</scope>
    <source>
        <strain evidence="3 4">IBC0246</strain>
    </source>
</reference>
<dbReference type="STRING" id="879819.A0A0J1AWY0"/>
<dbReference type="GeneID" id="28984752"/>
<dbReference type="EMBL" id="KQ087248">
    <property type="protein sequence ID" value="KLT39809.1"/>
    <property type="molecule type" value="Genomic_DNA"/>
</dbReference>
<name>A0A0J1AWY0_9TREE</name>
<dbReference type="Proteomes" id="UP000053611">
    <property type="component" value="Unassembled WGS sequence"/>
</dbReference>
<dbReference type="RefSeq" id="XP_018276300.1">
    <property type="nucleotide sequence ID" value="XM_018424149.1"/>
</dbReference>
<sequence length="157" mass="16820">MSTAVSSSTPSTSTGAPTEPPTPTPHAADLTITHAADATYTRGLRSFFEYRDLGVRAATRGGAIAHVIRAVPGTHASGVPHRHDAKFQFVYVLKGWVEFEYESPTAGETVRTRLEAGSSVYQPPGIRHREIAHSDDVEMLEICTPGDFGSEEVPSVA</sequence>
<dbReference type="InterPro" id="IPR014710">
    <property type="entry name" value="RmlC-like_jellyroll"/>
</dbReference>
<gene>
    <name evidence="3" type="ORF">CC85DRAFT_288151</name>
</gene>
<evidence type="ECO:0000313" key="4">
    <source>
        <dbReference type="Proteomes" id="UP000053611"/>
    </source>
</evidence>
<proteinExistence type="predicted"/>
<dbReference type="SUPFAM" id="SSF51182">
    <property type="entry name" value="RmlC-like cupins"/>
    <property type="match status" value="1"/>
</dbReference>